<dbReference type="PANTHER" id="PTHR47356">
    <property type="entry name" value="FAD-DEPENDENT MONOOXYGENASE ASQG-RELATED"/>
    <property type="match status" value="1"/>
</dbReference>
<dbReference type="SUPFAM" id="SSF51905">
    <property type="entry name" value="FAD/NAD(P)-binding domain"/>
    <property type="match status" value="1"/>
</dbReference>
<comment type="cofactor">
    <cofactor evidence="1">
        <name>FAD</name>
        <dbReference type="ChEBI" id="CHEBI:57692"/>
    </cofactor>
</comment>
<proteinExistence type="inferred from homology"/>
<comment type="similarity">
    <text evidence="2">Belongs to the paxM FAD-dependent monooxygenase family.</text>
</comment>
<evidence type="ECO:0000256" key="6">
    <source>
        <dbReference type="ARBA" id="ARBA00023033"/>
    </source>
</evidence>
<evidence type="ECO:0000256" key="1">
    <source>
        <dbReference type="ARBA" id="ARBA00001974"/>
    </source>
</evidence>
<keyword evidence="7" id="KW-0812">Transmembrane</keyword>
<keyword evidence="3" id="KW-0285">Flavoprotein</keyword>
<dbReference type="PRINTS" id="PR00420">
    <property type="entry name" value="RNGMNOXGNASE"/>
</dbReference>
<evidence type="ECO:0000256" key="7">
    <source>
        <dbReference type="SAM" id="Phobius"/>
    </source>
</evidence>
<feature type="transmembrane region" description="Helical" evidence="7">
    <location>
        <begin position="12"/>
        <end position="32"/>
    </location>
</feature>
<accession>A0AA37LMG8</accession>
<evidence type="ECO:0000256" key="4">
    <source>
        <dbReference type="ARBA" id="ARBA00022827"/>
    </source>
</evidence>
<dbReference type="GO" id="GO:0004497">
    <property type="term" value="F:monooxygenase activity"/>
    <property type="evidence" value="ECO:0007669"/>
    <property type="project" value="UniProtKB-KW"/>
</dbReference>
<dbReference type="InterPro" id="IPR050562">
    <property type="entry name" value="FAD_mOase_fung"/>
</dbReference>
<dbReference type="GO" id="GO:0071949">
    <property type="term" value="F:FAD binding"/>
    <property type="evidence" value="ECO:0007669"/>
    <property type="project" value="InterPro"/>
</dbReference>
<evidence type="ECO:0000259" key="8">
    <source>
        <dbReference type="Pfam" id="PF01494"/>
    </source>
</evidence>
<name>A0AA37LMG8_9PEZI</name>
<dbReference type="Pfam" id="PF01494">
    <property type="entry name" value="FAD_binding_3"/>
    <property type="match status" value="1"/>
</dbReference>
<reference evidence="9 10" key="1">
    <citation type="submission" date="2021-07" db="EMBL/GenBank/DDBJ databases">
        <title>Genome data of Colletotrichum spaethianum.</title>
        <authorList>
            <person name="Utami Y.D."/>
            <person name="Hiruma K."/>
        </authorList>
    </citation>
    <scope>NUCLEOTIDE SEQUENCE [LARGE SCALE GENOMIC DNA]</scope>
    <source>
        <strain evidence="9 10">MAFF 242679</strain>
    </source>
</reference>
<comment type="caution">
    <text evidence="9">The sequence shown here is derived from an EMBL/GenBank/DDBJ whole genome shotgun (WGS) entry which is preliminary data.</text>
</comment>
<dbReference type="InterPro" id="IPR036188">
    <property type="entry name" value="FAD/NAD-bd_sf"/>
</dbReference>
<dbReference type="InterPro" id="IPR002938">
    <property type="entry name" value="FAD-bd"/>
</dbReference>
<dbReference type="Gene3D" id="3.50.50.60">
    <property type="entry name" value="FAD/NAD(P)-binding domain"/>
    <property type="match status" value="1"/>
</dbReference>
<dbReference type="PANTHER" id="PTHR47356:SF2">
    <property type="entry name" value="FAD-BINDING DOMAIN-CONTAINING PROTEIN-RELATED"/>
    <property type="match status" value="1"/>
</dbReference>
<keyword evidence="4" id="KW-0274">FAD</keyword>
<sequence>METKPNDIAPKVVIVGGSIAGLALGLMLQRIGVDFVILEAYKEIAPQAGASIAFFPMASLGCWEDIYAAAEKGTNKFTIRYSDMSPILTLDDLETKVTQRLGYGLVFLDRRLVIEVLYNHILDKSKVITSQKVVSVESRAEGVKVWTNDGSEFTGDMVLGCDGVHSTGRKEIAKLEGASQENRRSPPPLFGIAALLMEK</sequence>
<keyword evidence="10" id="KW-1185">Reference proteome</keyword>
<keyword evidence="6 9" id="KW-0503">Monooxygenase</keyword>
<dbReference type="EMBL" id="BPPX01000001">
    <property type="protein sequence ID" value="GJC77503.1"/>
    <property type="molecule type" value="Genomic_DNA"/>
</dbReference>
<keyword evidence="7" id="KW-0472">Membrane</keyword>
<evidence type="ECO:0000313" key="10">
    <source>
        <dbReference type="Proteomes" id="UP001055172"/>
    </source>
</evidence>
<evidence type="ECO:0000256" key="5">
    <source>
        <dbReference type="ARBA" id="ARBA00023002"/>
    </source>
</evidence>
<dbReference type="AlphaFoldDB" id="A0AA37LMG8"/>
<protein>
    <submittedName>
        <fullName evidence="9">FAD-dependent monooxygenase andE</fullName>
    </submittedName>
</protein>
<dbReference type="Proteomes" id="UP001055172">
    <property type="component" value="Unassembled WGS sequence"/>
</dbReference>
<evidence type="ECO:0000256" key="2">
    <source>
        <dbReference type="ARBA" id="ARBA00007992"/>
    </source>
</evidence>
<evidence type="ECO:0000256" key="3">
    <source>
        <dbReference type="ARBA" id="ARBA00022630"/>
    </source>
</evidence>
<gene>
    <name evidence="9" type="ORF">ColLi_00341</name>
</gene>
<keyword evidence="5" id="KW-0560">Oxidoreductase</keyword>
<feature type="domain" description="FAD-binding" evidence="8">
    <location>
        <begin position="11"/>
        <end position="177"/>
    </location>
</feature>
<evidence type="ECO:0000313" key="9">
    <source>
        <dbReference type="EMBL" id="GJC77503.1"/>
    </source>
</evidence>
<organism evidence="9 10">
    <name type="scientific">Colletotrichum liriopes</name>
    <dbReference type="NCBI Taxonomy" id="708192"/>
    <lineage>
        <taxon>Eukaryota</taxon>
        <taxon>Fungi</taxon>
        <taxon>Dikarya</taxon>
        <taxon>Ascomycota</taxon>
        <taxon>Pezizomycotina</taxon>
        <taxon>Sordariomycetes</taxon>
        <taxon>Hypocreomycetidae</taxon>
        <taxon>Glomerellales</taxon>
        <taxon>Glomerellaceae</taxon>
        <taxon>Colletotrichum</taxon>
        <taxon>Colletotrichum spaethianum species complex</taxon>
    </lineage>
</organism>
<keyword evidence="7" id="KW-1133">Transmembrane helix</keyword>